<dbReference type="Pfam" id="PF08241">
    <property type="entry name" value="Methyltransf_11"/>
    <property type="match status" value="1"/>
</dbReference>
<dbReference type="Gene3D" id="3.40.50.150">
    <property type="entry name" value="Vaccinia Virus protein VP39"/>
    <property type="match status" value="1"/>
</dbReference>
<dbReference type="InterPro" id="IPR013216">
    <property type="entry name" value="Methyltransf_11"/>
</dbReference>
<reference evidence="2" key="1">
    <citation type="submission" date="2022-07" db="EMBL/GenBank/DDBJ databases">
        <title>Phylogenomic reconstructions and comparative analyses of Kickxellomycotina fungi.</title>
        <authorList>
            <person name="Reynolds N.K."/>
            <person name="Stajich J.E."/>
            <person name="Barry K."/>
            <person name="Grigoriev I.V."/>
            <person name="Crous P."/>
            <person name="Smith M.E."/>
        </authorList>
    </citation>
    <scope>NUCLEOTIDE SEQUENCE</scope>
    <source>
        <strain evidence="2">RSA 567</strain>
    </source>
</reference>
<dbReference type="EMBL" id="JANBQB010000869">
    <property type="protein sequence ID" value="KAJ1973214.1"/>
    <property type="molecule type" value="Genomic_DNA"/>
</dbReference>
<name>A0A9W8AZC5_9FUNG</name>
<dbReference type="GO" id="GO:0008757">
    <property type="term" value="F:S-adenosylmethionine-dependent methyltransferase activity"/>
    <property type="evidence" value="ECO:0007669"/>
    <property type="project" value="InterPro"/>
</dbReference>
<dbReference type="InterPro" id="IPR029063">
    <property type="entry name" value="SAM-dependent_MTases_sf"/>
</dbReference>
<accession>A0A9W8AZC5</accession>
<feature type="domain" description="Methyltransferase type 11" evidence="1">
    <location>
        <begin position="45"/>
        <end position="138"/>
    </location>
</feature>
<dbReference type="AlphaFoldDB" id="A0A9W8AZC5"/>
<gene>
    <name evidence="2" type="ORF">H4R34_005154</name>
</gene>
<dbReference type="PANTHER" id="PTHR43861">
    <property type="entry name" value="TRANS-ACONITATE 2-METHYLTRANSFERASE-RELATED"/>
    <property type="match status" value="1"/>
</dbReference>
<comment type="caution">
    <text evidence="2">The sequence shown here is derived from an EMBL/GenBank/DDBJ whole genome shotgun (WGS) entry which is preliminary data.</text>
</comment>
<dbReference type="Proteomes" id="UP001151582">
    <property type="component" value="Unassembled WGS sequence"/>
</dbReference>
<dbReference type="CDD" id="cd02440">
    <property type="entry name" value="AdoMet_MTases"/>
    <property type="match status" value="1"/>
</dbReference>
<dbReference type="OrthoDB" id="6329284at2759"/>
<dbReference type="SUPFAM" id="SSF53335">
    <property type="entry name" value="S-adenosyl-L-methionine-dependent methyltransferases"/>
    <property type="match status" value="1"/>
</dbReference>
<organism evidence="2 3">
    <name type="scientific">Dimargaris verticillata</name>
    <dbReference type="NCBI Taxonomy" id="2761393"/>
    <lineage>
        <taxon>Eukaryota</taxon>
        <taxon>Fungi</taxon>
        <taxon>Fungi incertae sedis</taxon>
        <taxon>Zoopagomycota</taxon>
        <taxon>Kickxellomycotina</taxon>
        <taxon>Dimargaritomycetes</taxon>
        <taxon>Dimargaritales</taxon>
        <taxon>Dimargaritaceae</taxon>
        <taxon>Dimargaris</taxon>
    </lineage>
</organism>
<sequence length="264" mass="29194">MATTSDERDWWQPEVYAKHFSFVPNFSGTIHALLKPYLASESELLDLGCGEGRLTVLFQSQCRRVVGVDNSPAMVEAARAAGCNDVRVGDGTDLDAAGIPANAFDVVFSNYALHWMKRDPAAVVRQVKRCLKPGGVFVAEFGAHMNFSLLRMALQSVLNAHGYSGQLHALWYLPTASDYKAVLENAGMEIEHLEWSSCPTVLPTDIRGVLDSLFPPFVECVSDPKERDAIFNEVVAMVKPLAYDNQGRWTVDIYCLRVVAKKPL</sequence>
<evidence type="ECO:0000313" key="2">
    <source>
        <dbReference type="EMBL" id="KAJ1973214.1"/>
    </source>
</evidence>
<protein>
    <recommendedName>
        <fullName evidence="1">Methyltransferase type 11 domain-containing protein</fullName>
    </recommendedName>
</protein>
<evidence type="ECO:0000313" key="3">
    <source>
        <dbReference type="Proteomes" id="UP001151582"/>
    </source>
</evidence>
<keyword evidence="3" id="KW-1185">Reference proteome</keyword>
<evidence type="ECO:0000259" key="1">
    <source>
        <dbReference type="Pfam" id="PF08241"/>
    </source>
</evidence>
<dbReference type="PANTHER" id="PTHR43861:SF1">
    <property type="entry name" value="TRANS-ACONITATE 2-METHYLTRANSFERASE"/>
    <property type="match status" value="1"/>
</dbReference>
<proteinExistence type="predicted"/>